<evidence type="ECO:0000313" key="2">
    <source>
        <dbReference type="Proteomes" id="UP000005459"/>
    </source>
</evidence>
<organism evidence="1 2">
    <name type="scientific">Thiocapsa marina 5811</name>
    <dbReference type="NCBI Taxonomy" id="768671"/>
    <lineage>
        <taxon>Bacteria</taxon>
        <taxon>Pseudomonadati</taxon>
        <taxon>Pseudomonadota</taxon>
        <taxon>Gammaproteobacteria</taxon>
        <taxon>Chromatiales</taxon>
        <taxon>Chromatiaceae</taxon>
        <taxon>Thiocapsa</taxon>
    </lineage>
</organism>
<dbReference type="Proteomes" id="UP000005459">
    <property type="component" value="Unassembled WGS sequence"/>
</dbReference>
<accession>F9UJ15</accession>
<name>F9UJ15_9GAMM</name>
<proteinExistence type="predicted"/>
<dbReference type="AlphaFoldDB" id="F9UJ15"/>
<keyword evidence="2" id="KW-1185">Reference proteome</keyword>
<sequence>MAVSRPGMLPRVDDCDAASREIVDVAGGHDSPVRTGDGGNLAIELADGSSCGTP</sequence>
<feature type="non-terminal residue" evidence="1">
    <location>
        <position position="54"/>
    </location>
</feature>
<gene>
    <name evidence="1" type="ORF">ThimaDRAFT_4918</name>
</gene>
<protein>
    <submittedName>
        <fullName evidence="1">Uncharacterized protein</fullName>
    </submittedName>
</protein>
<dbReference type="EMBL" id="AFWV01000054">
    <property type="protein sequence ID" value="EGV15802.1"/>
    <property type="molecule type" value="Genomic_DNA"/>
</dbReference>
<evidence type="ECO:0000313" key="1">
    <source>
        <dbReference type="EMBL" id="EGV15802.1"/>
    </source>
</evidence>
<reference evidence="1 2" key="1">
    <citation type="submission" date="2011-06" db="EMBL/GenBank/DDBJ databases">
        <title>The draft genome of Thiocapsa marina 5811.</title>
        <authorList>
            <consortium name="US DOE Joint Genome Institute (JGI-PGF)"/>
            <person name="Lucas S."/>
            <person name="Han J."/>
            <person name="Cheng J.-F."/>
            <person name="Goodwin L."/>
            <person name="Pitluck S."/>
            <person name="Peters L."/>
            <person name="Land M.L."/>
            <person name="Hauser L."/>
            <person name="Vogl K."/>
            <person name="Liu Z."/>
            <person name="Imhoff J."/>
            <person name="Thiel V."/>
            <person name="Frigaard N.-U."/>
            <person name="Bryant D."/>
            <person name="Woyke T.J."/>
        </authorList>
    </citation>
    <scope>NUCLEOTIDE SEQUENCE [LARGE SCALE GENOMIC DNA]</scope>
    <source>
        <strain evidence="1 2">5811</strain>
    </source>
</reference>